<dbReference type="InterPro" id="IPR013094">
    <property type="entry name" value="AB_hydrolase_3"/>
</dbReference>
<reference evidence="4 5" key="1">
    <citation type="submission" date="2017-02" db="EMBL/GenBank/DDBJ databases">
        <title>The new phylogeny of genus Mycobacterium.</title>
        <authorList>
            <person name="Tortoli E."/>
            <person name="Trovato A."/>
            <person name="Cirillo D.M."/>
        </authorList>
    </citation>
    <scope>NUCLEOTIDE SEQUENCE [LARGE SCALE GENOMIC DNA]</scope>
    <source>
        <strain evidence="4 5">RW6</strain>
    </source>
</reference>
<dbReference type="OrthoDB" id="3181909at2"/>
<dbReference type="STRING" id="1927124.BST13_08845"/>
<keyword evidence="5" id="KW-1185">Reference proteome</keyword>
<dbReference type="EMBL" id="MVHF01000006">
    <property type="protein sequence ID" value="ORA37353.1"/>
    <property type="molecule type" value="Genomic_DNA"/>
</dbReference>
<dbReference type="InterPro" id="IPR050300">
    <property type="entry name" value="GDXG_lipolytic_enzyme"/>
</dbReference>
<accession>A0A1X0B4Z9</accession>
<evidence type="ECO:0000256" key="2">
    <source>
        <dbReference type="ARBA" id="ARBA00022801"/>
    </source>
</evidence>
<dbReference type="GO" id="GO:0016787">
    <property type="term" value="F:hydrolase activity"/>
    <property type="evidence" value="ECO:0007669"/>
    <property type="project" value="UniProtKB-KW"/>
</dbReference>
<comment type="caution">
    <text evidence="4">The sequence shown here is derived from an EMBL/GenBank/DDBJ whole genome shotgun (WGS) entry which is preliminary data.</text>
</comment>
<protein>
    <recommendedName>
        <fullName evidence="3">Alpha/beta hydrolase fold-3 domain-containing protein</fullName>
    </recommendedName>
</protein>
<sequence length="318" mass="34052">MTVNPRGVVLEPATQSFLANTAALPAPDTVSPAAGRRMIDNWQREPVESPLRERRLMVAGATGPVRIRMIVPPNAGGRLPVLFYLHGGGWVFGSARSHARLVRELAVMTGAAIVFPEYSLSPEVRYPVALNEIWSAAQWVFTEGGRHGLDTRRIAMGGDGVGATMAITLVSRCLRNGHSGIRQFVGFCPVTDASCDAESHRTYGEGYHLRSTTMRWFWDQYLPDSASRTKPTVSPLRTPVDELAGFPPSLVITAEADVVRDEGEAFAAKLFAAGVPTTAVRYDAVIHGFVVVNALCGSDAARAATAQATSAITSAFGS</sequence>
<dbReference type="PANTHER" id="PTHR48081:SF8">
    <property type="entry name" value="ALPHA_BETA HYDROLASE FOLD-3 DOMAIN-CONTAINING PROTEIN-RELATED"/>
    <property type="match status" value="1"/>
</dbReference>
<evidence type="ECO:0000313" key="5">
    <source>
        <dbReference type="Proteomes" id="UP000192448"/>
    </source>
</evidence>
<dbReference type="Gene3D" id="3.40.50.1820">
    <property type="entry name" value="alpha/beta hydrolase"/>
    <property type="match status" value="1"/>
</dbReference>
<dbReference type="SUPFAM" id="SSF53474">
    <property type="entry name" value="alpha/beta-Hydrolases"/>
    <property type="match status" value="1"/>
</dbReference>
<evidence type="ECO:0000256" key="1">
    <source>
        <dbReference type="ARBA" id="ARBA00010515"/>
    </source>
</evidence>
<dbReference type="PROSITE" id="PS01173">
    <property type="entry name" value="LIPASE_GDXG_HIS"/>
    <property type="match status" value="1"/>
</dbReference>
<dbReference type="AlphaFoldDB" id="A0A1X0B4Z9"/>
<name>A0A1X0B4Z9_9MYCO</name>
<proteinExistence type="inferred from homology"/>
<dbReference type="InterPro" id="IPR002168">
    <property type="entry name" value="Lipase_GDXG_HIS_AS"/>
</dbReference>
<comment type="similarity">
    <text evidence="1">Belongs to the 'GDXG' lipolytic enzyme family.</text>
</comment>
<evidence type="ECO:0000259" key="3">
    <source>
        <dbReference type="Pfam" id="PF07859"/>
    </source>
</evidence>
<dbReference type="PANTHER" id="PTHR48081">
    <property type="entry name" value="AB HYDROLASE SUPERFAMILY PROTEIN C4A8.06C"/>
    <property type="match status" value="1"/>
</dbReference>
<organism evidence="4 5">
    <name type="scientific">Mycobacterium aquaticum</name>
    <dbReference type="NCBI Taxonomy" id="1927124"/>
    <lineage>
        <taxon>Bacteria</taxon>
        <taxon>Bacillati</taxon>
        <taxon>Actinomycetota</taxon>
        <taxon>Actinomycetes</taxon>
        <taxon>Mycobacteriales</taxon>
        <taxon>Mycobacteriaceae</taxon>
        <taxon>Mycobacterium</taxon>
    </lineage>
</organism>
<gene>
    <name evidence="4" type="ORF">BST13_08845</name>
</gene>
<evidence type="ECO:0000313" key="4">
    <source>
        <dbReference type="EMBL" id="ORA37353.1"/>
    </source>
</evidence>
<dbReference type="Pfam" id="PF07859">
    <property type="entry name" value="Abhydrolase_3"/>
    <property type="match status" value="1"/>
</dbReference>
<keyword evidence="2" id="KW-0378">Hydrolase</keyword>
<dbReference type="Proteomes" id="UP000192448">
    <property type="component" value="Unassembled WGS sequence"/>
</dbReference>
<dbReference type="InterPro" id="IPR029058">
    <property type="entry name" value="AB_hydrolase_fold"/>
</dbReference>
<feature type="domain" description="Alpha/beta hydrolase fold-3" evidence="3">
    <location>
        <begin position="82"/>
        <end position="290"/>
    </location>
</feature>